<evidence type="ECO:0000313" key="2">
    <source>
        <dbReference type="EMBL" id="CAG5004840.1"/>
    </source>
</evidence>
<gene>
    <name evidence="2" type="ORF">DYBT9275_03459</name>
</gene>
<feature type="region of interest" description="Disordered" evidence="1">
    <location>
        <begin position="114"/>
        <end position="133"/>
    </location>
</feature>
<evidence type="ECO:0000256" key="1">
    <source>
        <dbReference type="SAM" id="MobiDB-lite"/>
    </source>
</evidence>
<dbReference type="Proteomes" id="UP000680038">
    <property type="component" value="Unassembled WGS sequence"/>
</dbReference>
<feature type="region of interest" description="Disordered" evidence="1">
    <location>
        <begin position="88"/>
        <end position="109"/>
    </location>
</feature>
<reference evidence="2" key="1">
    <citation type="submission" date="2021-04" db="EMBL/GenBank/DDBJ databases">
        <authorList>
            <person name="Rodrigo-Torres L."/>
            <person name="Arahal R. D."/>
            <person name="Lucena T."/>
        </authorList>
    </citation>
    <scope>NUCLEOTIDE SEQUENCE</scope>
    <source>
        <strain evidence="2">CECT 9275</strain>
    </source>
</reference>
<feature type="compositionally biased region" description="Polar residues" evidence="1">
    <location>
        <begin position="190"/>
        <end position="208"/>
    </location>
</feature>
<proteinExistence type="predicted"/>
<dbReference type="RefSeq" id="WP_215239957.1">
    <property type="nucleotide sequence ID" value="NZ_CAJRAF010000002.1"/>
</dbReference>
<sequence length="460" mass="50312">MKSSDEPIDEALRKALKRKFDDFEVVPHPDMLDRVMGAINSTPFAGKVQKPVIIMLVVAITITSLLLIRYENLSEEQNPLIVSLIKPGKTDTDRKQPATVTGSSEKHTETFIKSSLETPAQKLPAHASESNAEKKAITLDTKPSGIFIAGGNRGTIQAAADRKFKAGRDTLQPKSSASAKTLLAGKTTDSDLTTFQPETKPGVSTQAPVTDVSAQEEKIKTIPIAESFSMQQLLPRPYYTAGLGKVPYAGPDIEKPDFPDKPAPYHFLLSVTPLNTFQKVTILPQTDIKYQNFILPSAVSAQTLGFKVDAGIEKKGFQLLVDYSRFSQVIHYEIATEEYNVEPAKGGDFNIVRQGIPVSERTNFNMLGLSLQKVVFFKSPALRGYFGKAGVTMSHALSSSQNAASGNIGIGKTWKLSRNTLLVAGPEISYSFTKLKTNNEAFLFRPYQLGLSVGLKFIKH</sequence>
<dbReference type="EMBL" id="CAJRAF010000002">
    <property type="protein sequence ID" value="CAG5004840.1"/>
    <property type="molecule type" value="Genomic_DNA"/>
</dbReference>
<evidence type="ECO:0000313" key="3">
    <source>
        <dbReference type="Proteomes" id="UP000680038"/>
    </source>
</evidence>
<protein>
    <submittedName>
        <fullName evidence="2">Uncharacterized protein</fullName>
    </submittedName>
</protein>
<feature type="region of interest" description="Disordered" evidence="1">
    <location>
        <begin position="188"/>
        <end position="211"/>
    </location>
</feature>
<keyword evidence="3" id="KW-1185">Reference proteome</keyword>
<organism evidence="2 3">
    <name type="scientific">Dyadobacter helix</name>
    <dbReference type="NCBI Taxonomy" id="2822344"/>
    <lineage>
        <taxon>Bacteria</taxon>
        <taxon>Pseudomonadati</taxon>
        <taxon>Bacteroidota</taxon>
        <taxon>Cytophagia</taxon>
        <taxon>Cytophagales</taxon>
        <taxon>Spirosomataceae</taxon>
        <taxon>Dyadobacter</taxon>
    </lineage>
</organism>
<comment type="caution">
    <text evidence="2">The sequence shown here is derived from an EMBL/GenBank/DDBJ whole genome shotgun (WGS) entry which is preliminary data.</text>
</comment>
<accession>A0A916N6Q6</accession>
<dbReference type="AlphaFoldDB" id="A0A916N6Q6"/>
<name>A0A916N6Q6_9BACT</name>